<feature type="domain" description="Flagellin C-terminal" evidence="6">
    <location>
        <begin position="187"/>
        <end position="272"/>
    </location>
</feature>
<sequence length="273" mass="28022">MALNSINTNSGAMIALQNLNSTNSELGVTQQRINTGKKIGSAKDNGAIWATAKNQSATASSLNAVKDSLQRGQSTIDVALAAGDTVTDLLGKMKEKALAASDTSLNTASFNALKADFTSLRDQITKAVTNAKFNGASIIDGSTTKLSFLANSDGTAITVNSKTLSLAGIGLSTTTTFTTAAAAKTMITTIDTALQTTTNKLASLGTSSTGLDTHLNFVGKLQDSLDAGVGNLVDADLAKESAKLQALQTKQQLGIQALSIANQSTGTVLSLFR</sequence>
<dbReference type="GO" id="GO:0005576">
    <property type="term" value="C:extracellular region"/>
    <property type="evidence" value="ECO:0007669"/>
    <property type="project" value="UniProtKB-SubCell"/>
</dbReference>
<protein>
    <recommendedName>
        <fullName evidence="4">Flagellin</fullName>
    </recommendedName>
</protein>
<dbReference type="Pfam" id="PF00700">
    <property type="entry name" value="Flagellin_C"/>
    <property type="match status" value="1"/>
</dbReference>
<comment type="similarity">
    <text evidence="1 4">Belongs to the bacterial flagellin family.</text>
</comment>
<reference evidence="7 8" key="1">
    <citation type="submission" date="2017-12" db="EMBL/GenBank/DDBJ databases">
        <title>The genome sequence of Caulobacter sp. 410.</title>
        <authorList>
            <person name="Gao J."/>
            <person name="Mao X."/>
            <person name="Sun J."/>
        </authorList>
    </citation>
    <scope>NUCLEOTIDE SEQUENCE [LARGE SCALE GENOMIC DNA]</scope>
    <source>
        <strain evidence="7 8">410</strain>
    </source>
</reference>
<dbReference type="EMBL" id="PJRS01000031">
    <property type="protein sequence ID" value="PLR23424.1"/>
    <property type="molecule type" value="Genomic_DNA"/>
</dbReference>
<dbReference type="Proteomes" id="UP000234479">
    <property type="component" value="Unassembled WGS sequence"/>
</dbReference>
<dbReference type="InterPro" id="IPR046358">
    <property type="entry name" value="Flagellin_C"/>
</dbReference>
<keyword evidence="4" id="KW-0964">Secreted</keyword>
<feature type="domain" description="Flagellin N-terminal" evidence="5">
    <location>
        <begin position="6"/>
        <end position="144"/>
    </location>
</feature>
<evidence type="ECO:0000256" key="2">
    <source>
        <dbReference type="ARBA" id="ARBA00011829"/>
    </source>
</evidence>
<keyword evidence="7" id="KW-0966">Cell projection</keyword>
<dbReference type="PANTHER" id="PTHR42792:SF2">
    <property type="entry name" value="FLAGELLIN"/>
    <property type="match status" value="1"/>
</dbReference>
<dbReference type="OrthoDB" id="7328309at2"/>
<gene>
    <name evidence="7" type="ORF">SGCZBJ_15665</name>
</gene>
<evidence type="ECO:0000259" key="6">
    <source>
        <dbReference type="Pfam" id="PF00700"/>
    </source>
</evidence>
<evidence type="ECO:0000256" key="1">
    <source>
        <dbReference type="ARBA" id="ARBA00005709"/>
    </source>
</evidence>
<dbReference type="GO" id="GO:0005198">
    <property type="term" value="F:structural molecule activity"/>
    <property type="evidence" value="ECO:0007669"/>
    <property type="project" value="UniProtKB-UniRule"/>
</dbReference>
<dbReference type="GO" id="GO:0009288">
    <property type="term" value="C:bacterial-type flagellum"/>
    <property type="evidence" value="ECO:0007669"/>
    <property type="project" value="UniProtKB-SubCell"/>
</dbReference>
<keyword evidence="8" id="KW-1185">Reference proteome</keyword>
<evidence type="ECO:0000313" key="7">
    <source>
        <dbReference type="EMBL" id="PLR23424.1"/>
    </source>
</evidence>
<proteinExistence type="inferred from homology"/>
<evidence type="ECO:0000256" key="3">
    <source>
        <dbReference type="ARBA" id="ARBA00023143"/>
    </source>
</evidence>
<dbReference type="SUPFAM" id="SSF64518">
    <property type="entry name" value="Phase 1 flagellin"/>
    <property type="match status" value="1"/>
</dbReference>
<dbReference type="AlphaFoldDB" id="A0A2N5DBH9"/>
<dbReference type="Gene3D" id="1.20.1330.10">
    <property type="entry name" value="f41 fragment of flagellin, N-terminal domain"/>
    <property type="match status" value="1"/>
</dbReference>
<accession>A0A2N5DBH9</accession>
<dbReference type="Pfam" id="PF00669">
    <property type="entry name" value="Flagellin_N"/>
    <property type="match status" value="1"/>
</dbReference>
<comment type="subunit">
    <text evidence="2">In C.crescentus, the flagellar filament is composed of multiple flagellins of 29 kDa; 27 kDa and 25 kDa.</text>
</comment>
<evidence type="ECO:0000259" key="5">
    <source>
        <dbReference type="Pfam" id="PF00669"/>
    </source>
</evidence>
<evidence type="ECO:0000313" key="8">
    <source>
        <dbReference type="Proteomes" id="UP000234479"/>
    </source>
</evidence>
<dbReference type="RefSeq" id="WP_101718927.1">
    <property type="nucleotide sequence ID" value="NZ_PJRS01000031.1"/>
</dbReference>
<comment type="function">
    <text evidence="4">Flagellin is the subunit protein which polymerizes to form the filaments of bacterial flagella.</text>
</comment>
<dbReference type="InterPro" id="IPR001029">
    <property type="entry name" value="Flagellin_N"/>
</dbReference>
<dbReference type="PANTHER" id="PTHR42792">
    <property type="entry name" value="FLAGELLIN"/>
    <property type="match status" value="1"/>
</dbReference>
<comment type="caution">
    <text evidence="7">The sequence shown here is derived from an EMBL/GenBank/DDBJ whole genome shotgun (WGS) entry which is preliminary data.</text>
</comment>
<evidence type="ECO:0000256" key="4">
    <source>
        <dbReference type="RuleBase" id="RU362073"/>
    </source>
</evidence>
<organism evidence="7 8">
    <name type="scientific">Caulobacter zeae</name>
    <dbReference type="NCBI Taxonomy" id="2055137"/>
    <lineage>
        <taxon>Bacteria</taxon>
        <taxon>Pseudomonadati</taxon>
        <taxon>Pseudomonadota</taxon>
        <taxon>Alphaproteobacteria</taxon>
        <taxon>Caulobacterales</taxon>
        <taxon>Caulobacteraceae</taxon>
        <taxon>Caulobacter</taxon>
    </lineage>
</organism>
<dbReference type="InterPro" id="IPR001492">
    <property type="entry name" value="Flagellin"/>
</dbReference>
<comment type="subcellular location">
    <subcellularLocation>
        <location evidence="4">Secreted</location>
    </subcellularLocation>
    <subcellularLocation>
        <location evidence="4">Bacterial flagellum</location>
    </subcellularLocation>
</comment>
<keyword evidence="3 4" id="KW-0975">Bacterial flagellum</keyword>
<name>A0A2N5DBH9_9CAUL</name>
<keyword evidence="7" id="KW-0969">Cilium</keyword>
<keyword evidence="7" id="KW-0282">Flagellum</keyword>